<dbReference type="EMBL" id="AZAC01000001">
    <property type="protein sequence ID" value="KIX15860.1"/>
    <property type="molecule type" value="Genomic_DNA"/>
</dbReference>
<evidence type="ECO:0000256" key="7">
    <source>
        <dbReference type="ARBA" id="ARBA00023136"/>
    </source>
</evidence>
<feature type="transmembrane region" description="Helical" evidence="8">
    <location>
        <begin position="189"/>
        <end position="215"/>
    </location>
</feature>
<evidence type="ECO:0000256" key="6">
    <source>
        <dbReference type="ARBA" id="ARBA00022989"/>
    </source>
</evidence>
<comment type="caution">
    <text evidence="9">The sequence shown here is derived from an EMBL/GenBank/DDBJ whole genome shotgun (WGS) entry which is preliminary data.</text>
</comment>
<feature type="transmembrane region" description="Helical" evidence="8">
    <location>
        <begin position="231"/>
        <end position="249"/>
    </location>
</feature>
<dbReference type="AlphaFoldDB" id="A0A0D2K2I9"/>
<keyword evidence="7 8" id="KW-0472">Membrane</keyword>
<evidence type="ECO:0000256" key="1">
    <source>
        <dbReference type="ARBA" id="ARBA00004651"/>
    </source>
</evidence>
<feature type="transmembrane region" description="Helical" evidence="8">
    <location>
        <begin position="79"/>
        <end position="97"/>
    </location>
</feature>
<protein>
    <recommendedName>
        <fullName evidence="8">Probable membrane transporter protein</fullName>
    </recommendedName>
</protein>
<dbReference type="STRING" id="1429043.X474_00690"/>
<evidence type="ECO:0000256" key="5">
    <source>
        <dbReference type="ARBA" id="ARBA00022692"/>
    </source>
</evidence>
<evidence type="ECO:0000256" key="8">
    <source>
        <dbReference type="RuleBase" id="RU363041"/>
    </source>
</evidence>
<keyword evidence="6 8" id="KW-1133">Transmembrane helix</keyword>
<dbReference type="InParanoid" id="A0A0D2K2I9"/>
<evidence type="ECO:0000256" key="2">
    <source>
        <dbReference type="ARBA" id="ARBA00009142"/>
    </source>
</evidence>
<gene>
    <name evidence="9" type="ORF">X474_00690</name>
</gene>
<dbReference type="PANTHER" id="PTHR30269">
    <property type="entry name" value="TRANSMEMBRANE PROTEIN YFCA"/>
    <property type="match status" value="1"/>
</dbReference>
<evidence type="ECO:0000256" key="4">
    <source>
        <dbReference type="ARBA" id="ARBA00022475"/>
    </source>
</evidence>
<keyword evidence="3" id="KW-0813">Transport</keyword>
<dbReference type="OrthoDB" id="554695at2"/>
<keyword evidence="4 8" id="KW-1003">Cell membrane</keyword>
<keyword evidence="5 8" id="KW-0812">Transmembrane</keyword>
<dbReference type="PATRIC" id="fig|1429043.3.peg.140"/>
<organism evidence="9 10">
    <name type="scientific">Dethiosulfatarculus sandiegensis</name>
    <dbReference type="NCBI Taxonomy" id="1429043"/>
    <lineage>
        <taxon>Bacteria</taxon>
        <taxon>Pseudomonadati</taxon>
        <taxon>Thermodesulfobacteriota</taxon>
        <taxon>Desulfarculia</taxon>
        <taxon>Desulfarculales</taxon>
        <taxon>Desulfarculaceae</taxon>
        <taxon>Dethiosulfatarculus</taxon>
    </lineage>
</organism>
<dbReference type="InterPro" id="IPR002781">
    <property type="entry name" value="TM_pro_TauE-like"/>
</dbReference>
<dbReference type="FunCoup" id="A0A0D2K2I9">
    <property type="interactions" value="214"/>
</dbReference>
<dbReference type="RefSeq" id="WP_044346116.1">
    <property type="nucleotide sequence ID" value="NZ_AZAC01000001.1"/>
</dbReference>
<dbReference type="GO" id="GO:0005886">
    <property type="term" value="C:plasma membrane"/>
    <property type="evidence" value="ECO:0007669"/>
    <property type="project" value="UniProtKB-SubCell"/>
</dbReference>
<dbReference type="PANTHER" id="PTHR30269:SF0">
    <property type="entry name" value="MEMBRANE TRANSPORTER PROTEIN YFCA-RELATED"/>
    <property type="match status" value="1"/>
</dbReference>
<dbReference type="InterPro" id="IPR052017">
    <property type="entry name" value="TSUP"/>
</dbReference>
<proteinExistence type="inferred from homology"/>
<feature type="transmembrane region" description="Helical" evidence="8">
    <location>
        <begin position="158"/>
        <end position="177"/>
    </location>
</feature>
<comment type="similarity">
    <text evidence="2 8">Belongs to the 4-toluene sulfonate uptake permease (TSUP) (TC 2.A.102) family.</text>
</comment>
<keyword evidence="10" id="KW-1185">Reference proteome</keyword>
<evidence type="ECO:0000313" key="10">
    <source>
        <dbReference type="Proteomes" id="UP000032233"/>
    </source>
</evidence>
<comment type="subcellular location">
    <subcellularLocation>
        <location evidence="1 8">Cell membrane</location>
        <topology evidence="1 8">Multi-pass membrane protein</topology>
    </subcellularLocation>
</comment>
<accession>A0A0D2K2I9</accession>
<evidence type="ECO:0000256" key="3">
    <source>
        <dbReference type="ARBA" id="ARBA00022448"/>
    </source>
</evidence>
<reference evidence="9 10" key="1">
    <citation type="submission" date="2013-11" db="EMBL/GenBank/DDBJ databases">
        <title>Metagenomic analysis of a methanogenic consortium involved in long chain n-alkane degradation.</title>
        <authorList>
            <person name="Davidova I.A."/>
            <person name="Callaghan A.V."/>
            <person name="Wawrik B."/>
            <person name="Pruitt S."/>
            <person name="Marks C."/>
            <person name="Duncan K.E."/>
            <person name="Suflita J.M."/>
        </authorList>
    </citation>
    <scope>NUCLEOTIDE SEQUENCE [LARGE SCALE GENOMIC DNA]</scope>
    <source>
        <strain evidence="9 10">SPR</strain>
    </source>
</reference>
<dbReference type="Pfam" id="PF01925">
    <property type="entry name" value="TauE"/>
    <property type="match status" value="1"/>
</dbReference>
<name>A0A0D2K2I9_9BACT</name>
<sequence>MEFFTWETAVFLFLVATAAGFVDSIAGGGGLLALPALLWTGMSPAQALGTTKLQGTFGTFSSSFNYLKKGQADLSQMKEAIFCTFLGSALGAVLVQVSRARFLADLIPVLLVMTALFFIFSPRAGEVEARRRISHRAFALTAGAGLGFYDGFFGPGSGSFFALAYVWFLGLNLTQATAHSKILNLVSNLSALALFIAGGTVVWGLGLVMACGQFLGARLGSNLVVNHGAKLIRPLIIVISLAITVKMVMSDPSGTWYRLLIGS</sequence>
<dbReference type="Proteomes" id="UP000032233">
    <property type="component" value="Unassembled WGS sequence"/>
</dbReference>
<feature type="transmembrane region" description="Helical" evidence="8">
    <location>
        <begin position="103"/>
        <end position="121"/>
    </location>
</feature>
<evidence type="ECO:0000313" key="9">
    <source>
        <dbReference type="EMBL" id="KIX15860.1"/>
    </source>
</evidence>